<evidence type="ECO:0000256" key="5">
    <source>
        <dbReference type="ARBA" id="ARBA00022842"/>
    </source>
</evidence>
<dbReference type="InterPro" id="IPR008949">
    <property type="entry name" value="Isoprenoid_synthase_dom_sf"/>
</dbReference>
<gene>
    <name evidence="7" type="ORF">GCM10011379_31860</name>
</gene>
<dbReference type="SFLD" id="SFLDG01017">
    <property type="entry name" value="Polyprenyl_Transferase_Like"/>
    <property type="match status" value="1"/>
</dbReference>
<dbReference type="SUPFAM" id="SSF48576">
    <property type="entry name" value="Terpenoid synthases"/>
    <property type="match status" value="1"/>
</dbReference>
<dbReference type="PROSITE" id="PS00723">
    <property type="entry name" value="POLYPRENYL_SYNTHASE_1"/>
    <property type="match status" value="1"/>
</dbReference>
<reference evidence="7" key="1">
    <citation type="journal article" date="2014" name="Int. J. Syst. Evol. Microbiol.">
        <title>Complete genome sequence of Corynebacterium casei LMG S-19264T (=DSM 44701T), isolated from a smear-ripened cheese.</title>
        <authorList>
            <consortium name="US DOE Joint Genome Institute (JGI-PGF)"/>
            <person name="Walter F."/>
            <person name="Albersmeier A."/>
            <person name="Kalinowski J."/>
            <person name="Ruckert C."/>
        </authorList>
    </citation>
    <scope>NUCLEOTIDE SEQUENCE</scope>
    <source>
        <strain evidence="7">CGMCC 1.15290</strain>
    </source>
</reference>
<dbReference type="InterPro" id="IPR033749">
    <property type="entry name" value="Polyprenyl_synt_CS"/>
</dbReference>
<dbReference type="PROSITE" id="PS00444">
    <property type="entry name" value="POLYPRENYL_SYNTHASE_2"/>
    <property type="match status" value="1"/>
</dbReference>
<keyword evidence="8" id="KW-1185">Reference proteome</keyword>
<dbReference type="Gene3D" id="1.10.600.10">
    <property type="entry name" value="Farnesyl Diphosphate Synthase"/>
    <property type="match status" value="1"/>
</dbReference>
<dbReference type="GO" id="GO:0004659">
    <property type="term" value="F:prenyltransferase activity"/>
    <property type="evidence" value="ECO:0007669"/>
    <property type="project" value="InterPro"/>
</dbReference>
<dbReference type="AlphaFoldDB" id="A0A917MWU2"/>
<keyword evidence="5" id="KW-0460">Magnesium</keyword>
<dbReference type="CDD" id="cd00685">
    <property type="entry name" value="Trans_IPPS_HT"/>
    <property type="match status" value="1"/>
</dbReference>
<dbReference type="Pfam" id="PF00348">
    <property type="entry name" value="polyprenyl_synt"/>
    <property type="match status" value="1"/>
</dbReference>
<keyword evidence="3 6" id="KW-0808">Transferase</keyword>
<evidence type="ECO:0000256" key="6">
    <source>
        <dbReference type="RuleBase" id="RU004466"/>
    </source>
</evidence>
<dbReference type="PANTHER" id="PTHR12001:SF85">
    <property type="entry name" value="SHORT CHAIN ISOPRENYL DIPHOSPHATE SYNTHASE"/>
    <property type="match status" value="1"/>
</dbReference>
<comment type="cofactor">
    <cofactor evidence="1">
        <name>Mg(2+)</name>
        <dbReference type="ChEBI" id="CHEBI:18420"/>
    </cofactor>
</comment>
<comment type="similarity">
    <text evidence="2 6">Belongs to the FPP/GGPP synthase family.</text>
</comment>
<evidence type="ECO:0000256" key="3">
    <source>
        <dbReference type="ARBA" id="ARBA00022679"/>
    </source>
</evidence>
<dbReference type="EMBL" id="BMIB01000003">
    <property type="protein sequence ID" value="GGH71959.1"/>
    <property type="molecule type" value="Genomic_DNA"/>
</dbReference>
<sequence length="329" mass="37658">MSFDFNFYMHSFKELVGIFAEKFNVPHFPAQPATLYEPGIYFLGIAGKRIRPVLCLMGNELFDEIHADAYHVATAIELFHNFTLLHDDIMDKAPLRRGFATVHTKYNENTALLTGDVMLIVAYEYLAKVSPQMLPRIMHLFNRTAREVCEGQQWDMDFEKRDNVTLEEYIHMIQLKTSVLLAASLKTGAILGGASEGNCLHMYEFGRNLGIAFQIQDDYLDAFGDPEKFGKEPGGDIRQNKKTFLLLRALEVANPQQKQELLRLMQENPEDKVEKVLAIFRECQVDAWARTLKQSYLEKAHQELEAVAVTGTRKQPLLELADFLVAREH</sequence>
<dbReference type="GO" id="GO:0046872">
    <property type="term" value="F:metal ion binding"/>
    <property type="evidence" value="ECO:0007669"/>
    <property type="project" value="UniProtKB-KW"/>
</dbReference>
<accession>A0A917MWU2</accession>
<dbReference type="SFLD" id="SFLDS00005">
    <property type="entry name" value="Isoprenoid_Synthase_Type_I"/>
    <property type="match status" value="1"/>
</dbReference>
<evidence type="ECO:0000313" key="8">
    <source>
        <dbReference type="Proteomes" id="UP000627292"/>
    </source>
</evidence>
<evidence type="ECO:0000256" key="2">
    <source>
        <dbReference type="ARBA" id="ARBA00006706"/>
    </source>
</evidence>
<evidence type="ECO:0000256" key="4">
    <source>
        <dbReference type="ARBA" id="ARBA00022723"/>
    </source>
</evidence>
<dbReference type="GO" id="GO:0008299">
    <property type="term" value="P:isoprenoid biosynthetic process"/>
    <property type="evidence" value="ECO:0007669"/>
    <property type="project" value="InterPro"/>
</dbReference>
<proteinExistence type="inferred from homology"/>
<keyword evidence="4" id="KW-0479">Metal-binding</keyword>
<evidence type="ECO:0000313" key="7">
    <source>
        <dbReference type="EMBL" id="GGH71959.1"/>
    </source>
</evidence>
<organism evidence="7 8">
    <name type="scientific">Filimonas zeae</name>
    <dbReference type="NCBI Taxonomy" id="1737353"/>
    <lineage>
        <taxon>Bacteria</taxon>
        <taxon>Pseudomonadati</taxon>
        <taxon>Bacteroidota</taxon>
        <taxon>Chitinophagia</taxon>
        <taxon>Chitinophagales</taxon>
        <taxon>Chitinophagaceae</taxon>
        <taxon>Filimonas</taxon>
    </lineage>
</organism>
<protein>
    <submittedName>
        <fullName evidence="7">Isoprenyl synthetase</fullName>
    </submittedName>
</protein>
<comment type="caution">
    <text evidence="7">The sequence shown here is derived from an EMBL/GenBank/DDBJ whole genome shotgun (WGS) entry which is preliminary data.</text>
</comment>
<evidence type="ECO:0000256" key="1">
    <source>
        <dbReference type="ARBA" id="ARBA00001946"/>
    </source>
</evidence>
<dbReference type="Proteomes" id="UP000627292">
    <property type="component" value="Unassembled WGS sequence"/>
</dbReference>
<dbReference type="PANTHER" id="PTHR12001">
    <property type="entry name" value="GERANYLGERANYL PYROPHOSPHATE SYNTHASE"/>
    <property type="match status" value="1"/>
</dbReference>
<dbReference type="InterPro" id="IPR000092">
    <property type="entry name" value="Polyprenyl_synt"/>
</dbReference>
<reference evidence="7" key="2">
    <citation type="submission" date="2020-09" db="EMBL/GenBank/DDBJ databases">
        <authorList>
            <person name="Sun Q."/>
            <person name="Zhou Y."/>
        </authorList>
    </citation>
    <scope>NUCLEOTIDE SEQUENCE</scope>
    <source>
        <strain evidence="7">CGMCC 1.15290</strain>
    </source>
</reference>
<name>A0A917MWU2_9BACT</name>